<feature type="region of interest" description="Disordered" evidence="1">
    <location>
        <begin position="88"/>
        <end position="158"/>
    </location>
</feature>
<protein>
    <submittedName>
        <fullName evidence="3">Uncharacterized protein</fullName>
    </submittedName>
</protein>
<keyword evidence="2" id="KW-1133">Transmembrane helix</keyword>
<evidence type="ECO:0000313" key="4">
    <source>
        <dbReference type="Proteomes" id="UP000298860"/>
    </source>
</evidence>
<keyword evidence="2" id="KW-0812">Transmembrane</keyword>
<proteinExistence type="predicted"/>
<feature type="compositionally biased region" description="Low complexity" evidence="1">
    <location>
        <begin position="149"/>
        <end position="158"/>
    </location>
</feature>
<dbReference type="EMBL" id="BJFL01000002">
    <property type="protein sequence ID" value="GDY29059.1"/>
    <property type="molecule type" value="Genomic_DNA"/>
</dbReference>
<keyword evidence="4" id="KW-1185">Reference proteome</keyword>
<evidence type="ECO:0000256" key="2">
    <source>
        <dbReference type="SAM" id="Phobius"/>
    </source>
</evidence>
<feature type="compositionally biased region" description="Low complexity" evidence="1">
    <location>
        <begin position="119"/>
        <end position="140"/>
    </location>
</feature>
<gene>
    <name evidence="3" type="ORF">GTS_06920</name>
</gene>
<dbReference type="AlphaFoldDB" id="A0A4D4J353"/>
<dbReference type="RefSeq" id="WP_137812229.1">
    <property type="nucleotide sequence ID" value="NZ_BJFL01000002.1"/>
</dbReference>
<feature type="transmembrane region" description="Helical" evidence="2">
    <location>
        <begin position="59"/>
        <end position="88"/>
    </location>
</feature>
<accession>A0A4D4J353</accession>
<keyword evidence="2" id="KW-0472">Membrane</keyword>
<name>A0A4D4J353_9PSEU</name>
<evidence type="ECO:0000256" key="1">
    <source>
        <dbReference type="SAM" id="MobiDB-lite"/>
    </source>
</evidence>
<organism evidence="3 4">
    <name type="scientific">Gandjariella thermophila</name>
    <dbReference type="NCBI Taxonomy" id="1931992"/>
    <lineage>
        <taxon>Bacteria</taxon>
        <taxon>Bacillati</taxon>
        <taxon>Actinomycetota</taxon>
        <taxon>Actinomycetes</taxon>
        <taxon>Pseudonocardiales</taxon>
        <taxon>Pseudonocardiaceae</taxon>
        <taxon>Gandjariella</taxon>
    </lineage>
</organism>
<dbReference type="Proteomes" id="UP000298860">
    <property type="component" value="Unassembled WGS sequence"/>
</dbReference>
<reference evidence="4" key="1">
    <citation type="submission" date="2019-04" db="EMBL/GenBank/DDBJ databases">
        <title>Draft genome sequence of Pseudonocardiaceae bacterium SL3-2-4.</title>
        <authorList>
            <person name="Ningsih F."/>
            <person name="Yokota A."/>
            <person name="Sakai Y."/>
            <person name="Nanatani K."/>
            <person name="Yabe S."/>
            <person name="Oetari A."/>
            <person name="Sjamsuridzal W."/>
        </authorList>
    </citation>
    <scope>NUCLEOTIDE SEQUENCE [LARGE SCALE GENOMIC DNA]</scope>
    <source>
        <strain evidence="4">SL3-2-4</strain>
    </source>
</reference>
<evidence type="ECO:0000313" key="3">
    <source>
        <dbReference type="EMBL" id="GDY29059.1"/>
    </source>
</evidence>
<feature type="compositionally biased region" description="Basic and acidic residues" evidence="1">
    <location>
        <begin position="91"/>
        <end position="102"/>
    </location>
</feature>
<comment type="caution">
    <text evidence="3">The sequence shown here is derived from an EMBL/GenBank/DDBJ whole genome shotgun (WGS) entry which is preliminary data.</text>
</comment>
<sequence length="158" mass="16197">MADRGSSSQAAPRPVAAVNQAIERVPEALSRVPGAAVVRNATSNVLDAVGTVSPQARRAAVYAGAAALGVIGLIEWPVAAAVAGVAWLTQPRREGDSRERQPARAGRARQPARREAARSTRGGTARSSRGTTSRASARTSGRGGRTRRTSGGTTTTSS</sequence>